<reference evidence="3 4" key="1">
    <citation type="submission" date="2014-09" db="EMBL/GenBank/DDBJ databases">
        <title>Vibrio maritimus JCM 19240. (C210) whole genome shotgun sequence.</title>
        <authorList>
            <person name="Sawabe T."/>
            <person name="Meirelles P."/>
            <person name="Nakanishi M."/>
            <person name="Sayaka M."/>
            <person name="Hattori M."/>
            <person name="Ohkuma M."/>
        </authorList>
    </citation>
    <scope>NUCLEOTIDE SEQUENCE [LARGE SCALE GENOMIC DNA]</scope>
    <source>
        <strain evidence="3 4">JCM 19240</strain>
    </source>
</reference>
<dbReference type="InterPro" id="IPR010221">
    <property type="entry name" value="VCBS_dom"/>
</dbReference>
<dbReference type="EMBL" id="BBMT01000008">
    <property type="protein sequence ID" value="GAL35776.1"/>
    <property type="molecule type" value="Genomic_DNA"/>
</dbReference>
<sequence>MSDGQKASVDALAHDSVVTETFSVSVTDKYNAVSTKTITITVNGDNDRPVIGGTLSGEVTEDVHPDDNPANPITTSGTLTDGDVDIGDDHTWSINSTKGQYGNISIDPQTGEWVYTLNNNNPTVQGLKGVDSETLTDTFTVTVKDDSGQSDNTATQTITVTIKGTNDAPDVKGDTSGSVIEATNARSSATGALTVSDIDTTDSHTWTVENEDQATGQASGTYGYMSVDDNGRWTYQLQSDWDATREISG</sequence>
<dbReference type="Proteomes" id="UP000029224">
    <property type="component" value="Unassembled WGS sequence"/>
</dbReference>
<dbReference type="InterPro" id="IPR013783">
    <property type="entry name" value="Ig-like_fold"/>
</dbReference>
<evidence type="ECO:0000313" key="3">
    <source>
        <dbReference type="EMBL" id="GAL35776.1"/>
    </source>
</evidence>
<keyword evidence="4" id="KW-1185">Reference proteome</keyword>
<gene>
    <name evidence="3" type="ORF">JCM19240_4711</name>
</gene>
<dbReference type="NCBIfam" id="TIGR01965">
    <property type="entry name" value="VCBS_repeat"/>
    <property type="match status" value="3"/>
</dbReference>
<name>A0A090T744_9VIBR</name>
<protein>
    <submittedName>
        <fullName evidence="3">T1SS secreted agglutinin RTX</fullName>
    </submittedName>
</protein>
<dbReference type="Gene3D" id="2.60.40.10">
    <property type="entry name" value="Immunoglobulins"/>
    <property type="match status" value="2"/>
</dbReference>
<dbReference type="InterPro" id="IPR040853">
    <property type="entry name" value="RapA2_cadherin-like"/>
</dbReference>
<accession>A0A090T744</accession>
<organism evidence="3 4">
    <name type="scientific">Vibrio maritimus</name>
    <dbReference type="NCBI Taxonomy" id="990268"/>
    <lineage>
        <taxon>Bacteria</taxon>
        <taxon>Pseudomonadati</taxon>
        <taxon>Pseudomonadota</taxon>
        <taxon>Gammaproteobacteria</taxon>
        <taxon>Vibrionales</taxon>
        <taxon>Vibrionaceae</taxon>
        <taxon>Vibrio</taxon>
    </lineage>
</organism>
<feature type="domain" description="RapA2 cadherin-like" evidence="2">
    <location>
        <begin position="37"/>
        <end position="115"/>
    </location>
</feature>
<evidence type="ECO:0000313" key="4">
    <source>
        <dbReference type="Proteomes" id="UP000029224"/>
    </source>
</evidence>
<reference evidence="3 4" key="2">
    <citation type="submission" date="2014-09" db="EMBL/GenBank/DDBJ databases">
        <authorList>
            <consortium name="NBRP consortium"/>
            <person name="Sawabe T."/>
            <person name="Meirelles P."/>
            <person name="Nakanishi M."/>
            <person name="Sayaka M."/>
            <person name="Hattori M."/>
            <person name="Ohkuma M."/>
        </authorList>
    </citation>
    <scope>NUCLEOTIDE SEQUENCE [LARGE SCALE GENOMIC DNA]</scope>
    <source>
        <strain evidence="3 4">JCM 19240</strain>
    </source>
</reference>
<evidence type="ECO:0000259" key="2">
    <source>
        <dbReference type="Pfam" id="PF17803"/>
    </source>
</evidence>
<comment type="caution">
    <text evidence="3">The sequence shown here is derived from an EMBL/GenBank/DDBJ whole genome shotgun (WGS) entry which is preliminary data.</text>
</comment>
<feature type="domain" description="RapA2 cadherin-like" evidence="2">
    <location>
        <begin position="156"/>
        <end position="235"/>
    </location>
</feature>
<dbReference type="Pfam" id="PF17803">
    <property type="entry name" value="Cadherin_4"/>
    <property type="match status" value="2"/>
</dbReference>
<feature type="region of interest" description="Disordered" evidence="1">
    <location>
        <begin position="58"/>
        <end position="82"/>
    </location>
</feature>
<proteinExistence type="predicted"/>
<dbReference type="AlphaFoldDB" id="A0A090T744"/>
<evidence type="ECO:0000256" key="1">
    <source>
        <dbReference type="SAM" id="MobiDB-lite"/>
    </source>
</evidence>